<dbReference type="PANTHER" id="PTHR45929:SF3">
    <property type="entry name" value="JAK PATHWAY SIGNAL TRANSDUCTION ADAPTOR MOLECULE"/>
    <property type="match status" value="1"/>
</dbReference>
<proteinExistence type="predicted"/>
<organism evidence="6 7">
    <name type="scientific">Tetrahymena thermophila (strain SB210)</name>
    <dbReference type="NCBI Taxonomy" id="312017"/>
    <lineage>
        <taxon>Eukaryota</taxon>
        <taxon>Sar</taxon>
        <taxon>Alveolata</taxon>
        <taxon>Ciliophora</taxon>
        <taxon>Intramacronucleata</taxon>
        <taxon>Oligohymenophorea</taxon>
        <taxon>Hymenostomatida</taxon>
        <taxon>Tetrahymenina</taxon>
        <taxon>Tetrahymenidae</taxon>
        <taxon>Tetrahymena</taxon>
    </lineage>
</organism>
<feature type="region of interest" description="Disordered" evidence="4">
    <location>
        <begin position="558"/>
        <end position="616"/>
    </location>
</feature>
<dbReference type="EMBL" id="GG662607">
    <property type="protein sequence ID" value="EAS00936.2"/>
    <property type="molecule type" value="Genomic_DNA"/>
</dbReference>
<dbReference type="CDD" id="cd00174">
    <property type="entry name" value="SH3"/>
    <property type="match status" value="1"/>
</dbReference>
<evidence type="ECO:0000313" key="6">
    <source>
        <dbReference type="EMBL" id="EAS00936.2"/>
    </source>
</evidence>
<dbReference type="RefSeq" id="XP_001021181.2">
    <property type="nucleotide sequence ID" value="XM_001021181.2"/>
</dbReference>
<dbReference type="InterPro" id="IPR036028">
    <property type="entry name" value="SH3-like_dom_sf"/>
</dbReference>
<feature type="coiled-coil region" evidence="3">
    <location>
        <begin position="372"/>
        <end position="469"/>
    </location>
</feature>
<feature type="compositionally biased region" description="Basic and acidic residues" evidence="4">
    <location>
        <begin position="588"/>
        <end position="604"/>
    </location>
</feature>
<dbReference type="InParanoid" id="Q23WP4"/>
<dbReference type="Proteomes" id="UP000009168">
    <property type="component" value="Unassembled WGS sequence"/>
</dbReference>
<feature type="compositionally biased region" description="Polar residues" evidence="4">
    <location>
        <begin position="216"/>
        <end position="281"/>
    </location>
</feature>
<feature type="compositionally biased region" description="Low complexity" evidence="4">
    <location>
        <begin position="282"/>
        <end position="295"/>
    </location>
</feature>
<dbReference type="OrthoDB" id="296320at2759"/>
<name>Q23WP4_TETTS</name>
<reference evidence="7" key="1">
    <citation type="journal article" date="2006" name="PLoS Biol.">
        <title>Macronuclear genome sequence of the ciliate Tetrahymena thermophila, a model eukaryote.</title>
        <authorList>
            <person name="Eisen J.A."/>
            <person name="Coyne R.S."/>
            <person name="Wu M."/>
            <person name="Wu D."/>
            <person name="Thiagarajan M."/>
            <person name="Wortman J.R."/>
            <person name="Badger J.H."/>
            <person name="Ren Q."/>
            <person name="Amedeo P."/>
            <person name="Jones K.M."/>
            <person name="Tallon L.J."/>
            <person name="Delcher A.L."/>
            <person name="Salzberg S.L."/>
            <person name="Silva J.C."/>
            <person name="Haas B.J."/>
            <person name="Majoros W.H."/>
            <person name="Farzad M."/>
            <person name="Carlton J.M."/>
            <person name="Smith R.K. Jr."/>
            <person name="Garg J."/>
            <person name="Pearlman R.E."/>
            <person name="Karrer K.M."/>
            <person name="Sun L."/>
            <person name="Manning G."/>
            <person name="Elde N.C."/>
            <person name="Turkewitz A.P."/>
            <person name="Asai D.J."/>
            <person name="Wilkes D.E."/>
            <person name="Wang Y."/>
            <person name="Cai H."/>
            <person name="Collins K."/>
            <person name="Stewart B.A."/>
            <person name="Lee S.R."/>
            <person name="Wilamowska K."/>
            <person name="Weinberg Z."/>
            <person name="Ruzzo W.L."/>
            <person name="Wloga D."/>
            <person name="Gaertig J."/>
            <person name="Frankel J."/>
            <person name="Tsao C.-C."/>
            <person name="Gorovsky M.A."/>
            <person name="Keeling P.J."/>
            <person name="Waller R.F."/>
            <person name="Patron N.J."/>
            <person name="Cherry J.M."/>
            <person name="Stover N.A."/>
            <person name="Krieger C.J."/>
            <person name="del Toro C."/>
            <person name="Ryder H.F."/>
            <person name="Williamson S.C."/>
            <person name="Barbeau R.A."/>
            <person name="Hamilton E.P."/>
            <person name="Orias E."/>
        </authorList>
    </citation>
    <scope>NUCLEOTIDE SEQUENCE [LARGE SCALE GENOMIC DNA]</scope>
    <source>
        <strain evidence="7">SB210</strain>
    </source>
</reference>
<evidence type="ECO:0000256" key="4">
    <source>
        <dbReference type="SAM" id="MobiDB-lite"/>
    </source>
</evidence>
<dbReference type="InterPro" id="IPR050670">
    <property type="entry name" value="STAM"/>
</dbReference>
<feature type="region of interest" description="Disordered" evidence="4">
    <location>
        <begin position="113"/>
        <end position="147"/>
    </location>
</feature>
<evidence type="ECO:0000256" key="3">
    <source>
        <dbReference type="SAM" id="Coils"/>
    </source>
</evidence>
<dbReference type="KEGG" id="tet:TTHERM_00923010"/>
<dbReference type="InterPro" id="IPR001452">
    <property type="entry name" value="SH3_domain"/>
</dbReference>
<evidence type="ECO:0000256" key="1">
    <source>
        <dbReference type="ARBA" id="ARBA00022443"/>
    </source>
</evidence>
<dbReference type="AlphaFoldDB" id="Q23WP4"/>
<dbReference type="SMART" id="SM00326">
    <property type="entry name" value="SH3"/>
    <property type="match status" value="1"/>
</dbReference>
<dbReference type="GeneID" id="7841371"/>
<keyword evidence="1 2" id="KW-0728">SH3 domain</keyword>
<dbReference type="PANTHER" id="PTHR45929">
    <property type="entry name" value="JAK PATHWAY SIGNAL TRANSDUCTION ADAPTOR MOLECULE"/>
    <property type="match status" value="1"/>
</dbReference>
<dbReference type="SUPFAM" id="SSF50044">
    <property type="entry name" value="SH3-domain"/>
    <property type="match status" value="1"/>
</dbReference>
<evidence type="ECO:0000259" key="5">
    <source>
        <dbReference type="PROSITE" id="PS50002"/>
    </source>
</evidence>
<feature type="compositionally biased region" description="Low complexity" evidence="4">
    <location>
        <begin position="561"/>
        <end position="583"/>
    </location>
</feature>
<dbReference type="STRING" id="312017.Q23WP4"/>
<protein>
    <recommendedName>
        <fullName evidence="5">SH3 domain-containing protein</fullName>
    </recommendedName>
</protein>
<sequence length="807" mass="93833">MRQHKNVNLVPGSFSNIAAYSPIQQNQQQKTALARKNSNLISVRQSSSNRNINDQNTSQRPIQDQSQTNNYATLLKQEEEDEFQFMNDPDYVVTKKEPVNFMYQETFRTNNQISNQSDQYLSKKQSSQHSTVRQSHQQISKTQQDNAELNINKENICNYNTSESQMKKNNSAGCLGLKSKQKQFYSNASHQPVQSNYQSQIVKDKFKSEQNPKYVRQTQNENQQKSRSPSYSKIQINKQQTSRSRSPSPINTKRQQLAEKSSQNYSTNTKSNKYISQQITEKQNNQNNKSSNKSSTQVGSETPKLTKKQQQQSQFNLGYSPILKMDKGEFCNNLGGEDDDEEENSELVNFNKYSAKMANNIIENILDKDDIYEKTRLENKTFKENIKEQSNQIARLEQQLKVFQVQNQELSNNLSIEKERYQQELIKFSEKIQRLKNIQTLYMEEKSNSEKIEQKLNEKQNLIANQQSKLHQMVDWIFKTYSCLVVTKTSPNFEQDDLEYIWSQMTHIIRILSDDIIELQLENSLKQLLKQPLKLVKETQNCCNNTAHNDYMLSNSSRVIQNGSNNNKQNNSNLSSNNSKNNNTALQKDCKQSQRDHKQSDEANSRLPYFATEPDESLVEKTLKRNLQGVNKSHNTQHQKTDSNTDDTLLPFYSFERAFNGYELQNNILQINEKEIEHIAEESQHSQILNDLKVINESEQTLKNCIKKDINAQSNEVNVKRQLNFESEQKTDEKKSQKEKSIANELEQKENYVIAISDFVAQTDKDLSFKKGDKIQIVKRTKDGWWIGLLNKNIGYFPCNHVKEVKK</sequence>
<feature type="domain" description="SH3" evidence="5">
    <location>
        <begin position="748"/>
        <end position="807"/>
    </location>
</feature>
<keyword evidence="7" id="KW-1185">Reference proteome</keyword>
<evidence type="ECO:0000313" key="7">
    <source>
        <dbReference type="Proteomes" id="UP000009168"/>
    </source>
</evidence>
<dbReference type="Pfam" id="PF00018">
    <property type="entry name" value="SH3_1"/>
    <property type="match status" value="1"/>
</dbReference>
<feature type="region of interest" description="Disordered" evidence="4">
    <location>
        <begin position="211"/>
        <end position="313"/>
    </location>
</feature>
<dbReference type="HOGENOM" id="CLU_344364_0_0_1"/>
<keyword evidence="3" id="KW-0175">Coiled coil</keyword>
<dbReference type="PROSITE" id="PS50002">
    <property type="entry name" value="SH3"/>
    <property type="match status" value="1"/>
</dbReference>
<dbReference type="eggNOG" id="KOG2398">
    <property type="taxonomic scope" value="Eukaryota"/>
</dbReference>
<gene>
    <name evidence="6" type="ORF">TTHERM_00923010</name>
</gene>
<evidence type="ECO:0000256" key="2">
    <source>
        <dbReference type="PROSITE-ProRule" id="PRU00192"/>
    </source>
</evidence>
<accession>Q23WP4</accession>
<feature type="region of interest" description="Disordered" evidence="4">
    <location>
        <begin position="45"/>
        <end position="67"/>
    </location>
</feature>
<dbReference type="Gene3D" id="2.30.30.40">
    <property type="entry name" value="SH3 Domains"/>
    <property type="match status" value="1"/>
</dbReference>
<dbReference type="PRINTS" id="PR00452">
    <property type="entry name" value="SH3DOMAIN"/>
</dbReference>